<proteinExistence type="predicted"/>
<organism evidence="2 3">
    <name type="scientific">Dreissena polymorpha</name>
    <name type="common">Zebra mussel</name>
    <name type="synonym">Mytilus polymorpha</name>
    <dbReference type="NCBI Taxonomy" id="45954"/>
    <lineage>
        <taxon>Eukaryota</taxon>
        <taxon>Metazoa</taxon>
        <taxon>Spiralia</taxon>
        <taxon>Lophotrochozoa</taxon>
        <taxon>Mollusca</taxon>
        <taxon>Bivalvia</taxon>
        <taxon>Autobranchia</taxon>
        <taxon>Heteroconchia</taxon>
        <taxon>Euheterodonta</taxon>
        <taxon>Imparidentia</taxon>
        <taxon>Neoheterodontei</taxon>
        <taxon>Myida</taxon>
        <taxon>Dreissenoidea</taxon>
        <taxon>Dreissenidae</taxon>
        <taxon>Dreissena</taxon>
    </lineage>
</organism>
<evidence type="ECO:0000313" key="2">
    <source>
        <dbReference type="EMBL" id="KAH3819574.1"/>
    </source>
</evidence>
<name>A0A9D4JQZ2_DREPO</name>
<keyword evidence="3" id="KW-1185">Reference proteome</keyword>
<keyword evidence="1" id="KW-1133">Transmembrane helix</keyword>
<comment type="caution">
    <text evidence="2">The sequence shown here is derived from an EMBL/GenBank/DDBJ whole genome shotgun (WGS) entry which is preliminary data.</text>
</comment>
<sequence>MEIGADTEKTLSGLDSGKQKTHLYDMRSFPKQLLAICKPNFLSVMMLYDLFSAFIQKCASRRRHKSC</sequence>
<evidence type="ECO:0000313" key="3">
    <source>
        <dbReference type="Proteomes" id="UP000828390"/>
    </source>
</evidence>
<accession>A0A9D4JQZ2</accession>
<keyword evidence="1" id="KW-0812">Transmembrane</keyword>
<dbReference type="EMBL" id="JAIWYP010000005">
    <property type="protein sequence ID" value="KAH3819574.1"/>
    <property type="molecule type" value="Genomic_DNA"/>
</dbReference>
<evidence type="ECO:0000256" key="1">
    <source>
        <dbReference type="SAM" id="Phobius"/>
    </source>
</evidence>
<dbReference type="AlphaFoldDB" id="A0A9D4JQZ2"/>
<feature type="transmembrane region" description="Helical" evidence="1">
    <location>
        <begin position="33"/>
        <end position="55"/>
    </location>
</feature>
<protein>
    <submittedName>
        <fullName evidence="2">Uncharacterized protein</fullName>
    </submittedName>
</protein>
<reference evidence="2" key="1">
    <citation type="journal article" date="2019" name="bioRxiv">
        <title>The Genome of the Zebra Mussel, Dreissena polymorpha: A Resource for Invasive Species Research.</title>
        <authorList>
            <person name="McCartney M.A."/>
            <person name="Auch B."/>
            <person name="Kono T."/>
            <person name="Mallez S."/>
            <person name="Zhang Y."/>
            <person name="Obille A."/>
            <person name="Becker A."/>
            <person name="Abrahante J.E."/>
            <person name="Garbe J."/>
            <person name="Badalamenti J.P."/>
            <person name="Herman A."/>
            <person name="Mangelson H."/>
            <person name="Liachko I."/>
            <person name="Sullivan S."/>
            <person name="Sone E.D."/>
            <person name="Koren S."/>
            <person name="Silverstein K.A.T."/>
            <person name="Beckman K.B."/>
            <person name="Gohl D.M."/>
        </authorList>
    </citation>
    <scope>NUCLEOTIDE SEQUENCE</scope>
    <source>
        <strain evidence="2">Duluth1</strain>
        <tissue evidence="2">Whole animal</tissue>
    </source>
</reference>
<dbReference type="Proteomes" id="UP000828390">
    <property type="component" value="Unassembled WGS sequence"/>
</dbReference>
<reference evidence="2" key="2">
    <citation type="submission" date="2020-11" db="EMBL/GenBank/DDBJ databases">
        <authorList>
            <person name="McCartney M.A."/>
            <person name="Auch B."/>
            <person name="Kono T."/>
            <person name="Mallez S."/>
            <person name="Becker A."/>
            <person name="Gohl D.M."/>
            <person name="Silverstein K.A.T."/>
            <person name="Koren S."/>
            <person name="Bechman K.B."/>
            <person name="Herman A."/>
            <person name="Abrahante J.E."/>
            <person name="Garbe J."/>
        </authorList>
    </citation>
    <scope>NUCLEOTIDE SEQUENCE</scope>
    <source>
        <strain evidence="2">Duluth1</strain>
        <tissue evidence="2">Whole animal</tissue>
    </source>
</reference>
<keyword evidence="1" id="KW-0472">Membrane</keyword>
<gene>
    <name evidence="2" type="ORF">DPMN_121313</name>
</gene>